<dbReference type="Gene3D" id="1.20.1250.20">
    <property type="entry name" value="MFS general substrate transporter like domains"/>
    <property type="match status" value="2"/>
</dbReference>
<dbReference type="Proteomes" id="UP000289691">
    <property type="component" value="Unassembled WGS sequence"/>
</dbReference>
<feature type="transmembrane region" description="Helical" evidence="6">
    <location>
        <begin position="389"/>
        <end position="414"/>
    </location>
</feature>
<evidence type="ECO:0000313" key="7">
    <source>
        <dbReference type="EMBL" id="RXK47814.1"/>
    </source>
</evidence>
<keyword evidence="8" id="KW-1185">Reference proteome</keyword>
<evidence type="ECO:0000256" key="2">
    <source>
        <dbReference type="ARBA" id="ARBA00022448"/>
    </source>
</evidence>
<dbReference type="Pfam" id="PF11700">
    <property type="entry name" value="ATG22"/>
    <property type="match status" value="1"/>
</dbReference>
<evidence type="ECO:0000256" key="3">
    <source>
        <dbReference type="ARBA" id="ARBA00022692"/>
    </source>
</evidence>
<feature type="transmembrane region" description="Helical" evidence="6">
    <location>
        <begin position="106"/>
        <end position="123"/>
    </location>
</feature>
<dbReference type="EMBL" id="RDFA01000005">
    <property type="protein sequence ID" value="RXK47814.1"/>
    <property type="molecule type" value="Genomic_DNA"/>
</dbReference>
<dbReference type="GO" id="GO:0012505">
    <property type="term" value="C:endomembrane system"/>
    <property type="evidence" value="ECO:0007669"/>
    <property type="project" value="UniProtKB-SubCell"/>
</dbReference>
<sequence length="473" mass="50056">MQETGGQLGEVVVSGGRLAKLGTRLGLDSRERLSWALYDWANSAFATTIMAAVLPVYYASVAGAGLSGNTASVYWGYTTAAGLLVIALVAPVLGSVADYVGAKKRFLAGFLTLGVVFTAALFFTREGDWLLTSSLFVVANVGFAGANIFYDSLLPHVTDEEGTDRLSAAGYALGYLGGGVLLVLNLAWILSPSTFGISNNASASRWAMLSVAVWWTVFSIPIFRYVDEPAPRNRTAEELESNPSPIRAGFGQLRRTFSEVRQYRQLFVFLLAFWLYADGIGTIIKMATVYGATIGIGQQDLIGALVLVQFLGIPFAFAFGSLGDRIGAKRGIFIGLVVYAGVSVGGYFISEAWHFWVLAAVVATVQGGTQALSRSLYSTLVPASKSSEFFSFFSISSKFAGIFGPLLFSVIGSVTGSSRLGIVSLLVFFVGGMVILWFVDVEEGRQAARDAQAAVDGDGAVSRTAAADGGSGT</sequence>
<keyword evidence="5 6" id="KW-0472">Membrane</keyword>
<feature type="transmembrane region" description="Helical" evidence="6">
    <location>
        <begin position="203"/>
        <end position="226"/>
    </location>
</feature>
<evidence type="ECO:0000256" key="6">
    <source>
        <dbReference type="SAM" id="Phobius"/>
    </source>
</evidence>
<comment type="subcellular location">
    <subcellularLocation>
        <location evidence="1">Endomembrane system</location>
        <topology evidence="1">Multi-pass membrane protein</topology>
    </subcellularLocation>
</comment>
<name>A0A498KU90_9EURY</name>
<feature type="transmembrane region" description="Helical" evidence="6">
    <location>
        <begin position="72"/>
        <end position="94"/>
    </location>
</feature>
<keyword evidence="2" id="KW-0813">Transport</keyword>
<dbReference type="InterPro" id="IPR024671">
    <property type="entry name" value="Atg22-like"/>
</dbReference>
<keyword evidence="4 6" id="KW-1133">Transmembrane helix</keyword>
<dbReference type="RefSeq" id="WP_129069666.1">
    <property type="nucleotide sequence ID" value="NZ_RDFA01000005.1"/>
</dbReference>
<proteinExistence type="predicted"/>
<feature type="transmembrane region" description="Helical" evidence="6">
    <location>
        <begin position="40"/>
        <end position="60"/>
    </location>
</feature>
<evidence type="ECO:0000313" key="8">
    <source>
        <dbReference type="Proteomes" id="UP000289691"/>
    </source>
</evidence>
<dbReference type="InterPro" id="IPR036259">
    <property type="entry name" value="MFS_trans_sf"/>
</dbReference>
<feature type="transmembrane region" description="Helical" evidence="6">
    <location>
        <begin position="420"/>
        <end position="439"/>
    </location>
</feature>
<evidence type="ECO:0000256" key="4">
    <source>
        <dbReference type="ARBA" id="ARBA00022989"/>
    </source>
</evidence>
<dbReference type="InterPro" id="IPR050495">
    <property type="entry name" value="ATG22/LtaA_families"/>
</dbReference>
<gene>
    <name evidence="7" type="ORF">EAF64_14285</name>
</gene>
<feature type="transmembrane region" description="Helical" evidence="6">
    <location>
        <begin position="301"/>
        <end position="319"/>
    </location>
</feature>
<protein>
    <submittedName>
        <fullName evidence="7">MFS transporter</fullName>
    </submittedName>
</protein>
<accession>A0A498KU90</accession>
<reference evidence="7 8" key="1">
    <citation type="submission" date="2019-01" db="EMBL/GenBank/DDBJ databases">
        <title>Halorientalis sp. F13-25 a new haloarchaeum isolated from hypersaline water.</title>
        <authorList>
            <person name="Ana D.-V."/>
            <person name="Cristina S.-P."/>
            <person name="Antonio V."/>
        </authorList>
    </citation>
    <scope>NUCLEOTIDE SEQUENCE [LARGE SCALE GENOMIC DNA]</scope>
    <source>
        <strain evidence="7 8">F13-25</strain>
    </source>
</reference>
<evidence type="ECO:0000256" key="5">
    <source>
        <dbReference type="ARBA" id="ARBA00023136"/>
    </source>
</evidence>
<evidence type="ECO:0000256" key="1">
    <source>
        <dbReference type="ARBA" id="ARBA00004127"/>
    </source>
</evidence>
<comment type="caution">
    <text evidence="7">The sequence shown here is derived from an EMBL/GenBank/DDBJ whole genome shotgun (WGS) entry which is preliminary data.</text>
</comment>
<dbReference type="SUPFAM" id="SSF103473">
    <property type="entry name" value="MFS general substrate transporter"/>
    <property type="match status" value="1"/>
</dbReference>
<dbReference type="OrthoDB" id="383665at2157"/>
<keyword evidence="3 6" id="KW-0812">Transmembrane</keyword>
<feature type="transmembrane region" description="Helical" evidence="6">
    <location>
        <begin position="355"/>
        <end position="377"/>
    </location>
</feature>
<dbReference type="PANTHER" id="PTHR23519:SF1">
    <property type="entry name" value="AUTOPHAGY-RELATED PROTEIN 22"/>
    <property type="match status" value="1"/>
</dbReference>
<dbReference type="AlphaFoldDB" id="A0A498KU90"/>
<feature type="transmembrane region" description="Helical" evidence="6">
    <location>
        <begin position="171"/>
        <end position="191"/>
    </location>
</feature>
<feature type="transmembrane region" description="Helical" evidence="6">
    <location>
        <begin position="266"/>
        <end position="289"/>
    </location>
</feature>
<organism evidence="7 8">
    <name type="scientific">Halorientalis pallida</name>
    <dbReference type="NCBI Taxonomy" id="2479928"/>
    <lineage>
        <taxon>Archaea</taxon>
        <taxon>Methanobacteriati</taxon>
        <taxon>Methanobacteriota</taxon>
        <taxon>Stenosarchaea group</taxon>
        <taxon>Halobacteria</taxon>
        <taxon>Halobacteriales</taxon>
        <taxon>Haloarculaceae</taxon>
        <taxon>Halorientalis</taxon>
    </lineage>
</organism>
<dbReference type="PANTHER" id="PTHR23519">
    <property type="entry name" value="AUTOPHAGY-RELATED PROTEIN 22"/>
    <property type="match status" value="1"/>
</dbReference>
<feature type="transmembrane region" description="Helical" evidence="6">
    <location>
        <begin position="331"/>
        <end position="349"/>
    </location>
</feature>
<feature type="transmembrane region" description="Helical" evidence="6">
    <location>
        <begin position="129"/>
        <end position="150"/>
    </location>
</feature>